<evidence type="ECO:0000313" key="2">
    <source>
        <dbReference type="Proteomes" id="UP000001072"/>
    </source>
</evidence>
<organism evidence="2">
    <name type="scientific">Melampsora larici-populina (strain 98AG31 / pathotype 3-4-7)</name>
    <name type="common">Poplar leaf rust fungus</name>
    <dbReference type="NCBI Taxonomy" id="747676"/>
    <lineage>
        <taxon>Eukaryota</taxon>
        <taxon>Fungi</taxon>
        <taxon>Dikarya</taxon>
        <taxon>Basidiomycota</taxon>
        <taxon>Pucciniomycotina</taxon>
        <taxon>Pucciniomycetes</taxon>
        <taxon>Pucciniales</taxon>
        <taxon>Melampsoraceae</taxon>
        <taxon>Melampsora</taxon>
    </lineage>
</organism>
<dbReference type="InParanoid" id="F4S774"/>
<accession>F4S774</accession>
<sequence length="145" mass="15237">MTRATLAVFLVNPNRSGSFLVRKDRLGAGGVTGRCITCCGCDSTGEDKGAGTGCPSGDFGGDWTTGEFKMVGTLVIQLGTNQLEKPKSATMAAKRIGTLGDPTQTEVSELLAGWEKIESVIDSKVLTSLGDSSRHEVHGSTQREE</sequence>
<keyword evidence="2" id="KW-1185">Reference proteome</keyword>
<protein>
    <submittedName>
        <fullName evidence="1">Uncharacterized protein</fullName>
    </submittedName>
</protein>
<dbReference type="KEGG" id="mlr:MELLADRAFT_112663"/>
<dbReference type="HOGENOM" id="CLU_1787250_0_0_1"/>
<dbReference type="RefSeq" id="XP_007417282.1">
    <property type="nucleotide sequence ID" value="XM_007417220.1"/>
</dbReference>
<evidence type="ECO:0000313" key="1">
    <source>
        <dbReference type="EMBL" id="EGF99521.1"/>
    </source>
</evidence>
<reference evidence="2" key="1">
    <citation type="journal article" date="2011" name="Proc. Natl. Acad. Sci. U.S.A.">
        <title>Obligate biotrophy features unraveled by the genomic analysis of rust fungi.</title>
        <authorList>
            <person name="Duplessis S."/>
            <person name="Cuomo C.A."/>
            <person name="Lin Y.-C."/>
            <person name="Aerts A."/>
            <person name="Tisserant E."/>
            <person name="Veneault-Fourrey C."/>
            <person name="Joly D.L."/>
            <person name="Hacquard S."/>
            <person name="Amselem J."/>
            <person name="Cantarel B.L."/>
            <person name="Chiu R."/>
            <person name="Coutinho P.M."/>
            <person name="Feau N."/>
            <person name="Field M."/>
            <person name="Frey P."/>
            <person name="Gelhaye E."/>
            <person name="Goldberg J."/>
            <person name="Grabherr M.G."/>
            <person name="Kodira C.D."/>
            <person name="Kohler A."/>
            <person name="Kuees U."/>
            <person name="Lindquist E.A."/>
            <person name="Lucas S.M."/>
            <person name="Mago R."/>
            <person name="Mauceli E."/>
            <person name="Morin E."/>
            <person name="Murat C."/>
            <person name="Pangilinan J.L."/>
            <person name="Park R."/>
            <person name="Pearson M."/>
            <person name="Quesneville H."/>
            <person name="Rouhier N."/>
            <person name="Sakthikumar S."/>
            <person name="Salamov A.A."/>
            <person name="Schmutz J."/>
            <person name="Selles B."/>
            <person name="Shapiro H."/>
            <person name="Tanguay P."/>
            <person name="Tuskan G.A."/>
            <person name="Henrissat B."/>
            <person name="Van de Peer Y."/>
            <person name="Rouze P."/>
            <person name="Ellis J.G."/>
            <person name="Dodds P.N."/>
            <person name="Schein J.E."/>
            <person name="Zhong S."/>
            <person name="Hamelin R.C."/>
            <person name="Grigoriev I.V."/>
            <person name="Szabo L.J."/>
            <person name="Martin F."/>
        </authorList>
    </citation>
    <scope>NUCLEOTIDE SEQUENCE [LARGE SCALE GENOMIC DNA]</scope>
    <source>
        <strain evidence="2">98AG31 / pathotype 3-4-7</strain>
    </source>
</reference>
<gene>
    <name evidence="1" type="ORF">MELLADRAFT_112663</name>
</gene>
<name>F4S774_MELLP</name>
<dbReference type="GeneID" id="18924753"/>
<dbReference type="Proteomes" id="UP000001072">
    <property type="component" value="Unassembled WGS sequence"/>
</dbReference>
<dbReference type="EMBL" id="GL883158">
    <property type="protein sequence ID" value="EGF99521.1"/>
    <property type="molecule type" value="Genomic_DNA"/>
</dbReference>
<proteinExistence type="predicted"/>
<dbReference type="AlphaFoldDB" id="F4S774"/>
<dbReference type="VEuPathDB" id="FungiDB:MELLADRAFT_112663"/>